<accession>A0A8C5LY03</accession>
<feature type="compositionally biased region" description="Polar residues" evidence="1">
    <location>
        <begin position="312"/>
        <end position="321"/>
    </location>
</feature>
<proteinExistence type="predicted"/>
<feature type="compositionally biased region" description="Polar residues" evidence="1">
    <location>
        <begin position="186"/>
        <end position="195"/>
    </location>
</feature>
<dbReference type="OrthoDB" id="9950932at2759"/>
<dbReference type="Ensembl" id="ENSLLET00000005101.1">
    <property type="protein sequence ID" value="ENSLLEP00000004886.1"/>
    <property type="gene ID" value="ENSLLEG00000003129.1"/>
</dbReference>
<feature type="region of interest" description="Disordered" evidence="1">
    <location>
        <begin position="80"/>
        <end position="115"/>
    </location>
</feature>
<sequence length="373" mass="42713">MEYLGDKLTVAHTHMNQWMGTMRRSLQEALSLVSTAVTHERTSIDSGSRNPFKRTSSFRHFASRSRESFRRFSVRSQQRFSSLRKRHASSDQNDPDQVKQCFSRTSASNKDTDSLVQEADRRYGTWIQEQQQSEDSFVHESPSFDTTPSQKHPPHSRLSSLSQTETDQHDSVTDPHDASLDRSSMDLDSTESTPSFKEAKTDFSFMDQTSVLDSTALKNRVVLSRKSQRRAPSQSQRKSRLLQSSSQLAVIEDSDSPWMYTDTTEDKPEKEEEYDEDEKPQRISIQPQRMPMFPGMDPSALKAQLRKRQDQESSSETQVQPAKSPKSPLPQGTIGIKLLPTAKDKQDRGAEESPQWLKELKSKKRQSQYENQS</sequence>
<dbReference type="Proteomes" id="UP000694569">
    <property type="component" value="Unplaced"/>
</dbReference>
<organism evidence="3 4">
    <name type="scientific">Leptobrachium leishanense</name>
    <name type="common">Leishan spiny toad</name>
    <dbReference type="NCBI Taxonomy" id="445787"/>
    <lineage>
        <taxon>Eukaryota</taxon>
        <taxon>Metazoa</taxon>
        <taxon>Chordata</taxon>
        <taxon>Craniata</taxon>
        <taxon>Vertebrata</taxon>
        <taxon>Euteleostomi</taxon>
        <taxon>Amphibia</taxon>
        <taxon>Batrachia</taxon>
        <taxon>Anura</taxon>
        <taxon>Pelobatoidea</taxon>
        <taxon>Megophryidae</taxon>
        <taxon>Leptobrachium</taxon>
    </lineage>
</organism>
<reference evidence="3" key="1">
    <citation type="submission" date="2025-08" db="UniProtKB">
        <authorList>
            <consortium name="Ensembl"/>
        </authorList>
    </citation>
    <scope>IDENTIFICATION</scope>
</reference>
<evidence type="ECO:0000256" key="1">
    <source>
        <dbReference type="SAM" id="MobiDB-lite"/>
    </source>
</evidence>
<evidence type="ECO:0000313" key="4">
    <source>
        <dbReference type="Proteomes" id="UP000694569"/>
    </source>
</evidence>
<feature type="compositionally biased region" description="Basic and acidic residues" evidence="1">
    <location>
        <begin position="342"/>
        <end position="351"/>
    </location>
</feature>
<feature type="compositionally biased region" description="Polar residues" evidence="1">
    <location>
        <begin position="100"/>
        <end position="109"/>
    </location>
</feature>
<dbReference type="PANTHER" id="PTHR22042">
    <property type="entry name" value="TANKYRASE 1 BINDING PROTEIN"/>
    <property type="match status" value="1"/>
</dbReference>
<dbReference type="GeneTree" id="ENSGT00940000154184"/>
<dbReference type="SMART" id="SM01319">
    <property type="entry name" value="Tankyrase_bdg_C"/>
    <property type="match status" value="1"/>
</dbReference>
<evidence type="ECO:0000259" key="2">
    <source>
        <dbReference type="SMART" id="SM01319"/>
    </source>
</evidence>
<feature type="compositionally biased region" description="Basic and acidic residues" evidence="1">
    <location>
        <begin position="166"/>
        <end position="185"/>
    </location>
</feature>
<reference evidence="3" key="2">
    <citation type="submission" date="2025-09" db="UniProtKB">
        <authorList>
            <consortium name="Ensembl"/>
        </authorList>
    </citation>
    <scope>IDENTIFICATION</scope>
</reference>
<protein>
    <recommendedName>
        <fullName evidence="2">Tankyrase 1-binding protein C-terminal domain-containing protein</fullName>
    </recommendedName>
</protein>
<dbReference type="AlphaFoldDB" id="A0A8C5LY03"/>
<evidence type="ECO:0000313" key="3">
    <source>
        <dbReference type="Ensembl" id="ENSLLEP00000004886.1"/>
    </source>
</evidence>
<feature type="region of interest" description="Disordered" evidence="1">
    <location>
        <begin position="131"/>
        <end position="201"/>
    </location>
</feature>
<dbReference type="Pfam" id="PF15327">
    <property type="entry name" value="Tankyrase_bdg_C"/>
    <property type="match status" value="1"/>
</dbReference>
<feature type="compositionally biased region" description="Low complexity" evidence="1">
    <location>
        <begin position="233"/>
        <end position="248"/>
    </location>
</feature>
<dbReference type="InterPro" id="IPR040006">
    <property type="entry name" value="TNKS1BP1-like"/>
</dbReference>
<dbReference type="InterPro" id="IPR032764">
    <property type="entry name" value="Tankyrase-bd_C"/>
</dbReference>
<feature type="region of interest" description="Disordered" evidence="1">
    <location>
        <begin position="223"/>
        <end position="373"/>
    </location>
</feature>
<name>A0A8C5LY03_9ANUR</name>
<keyword evidence="4" id="KW-1185">Reference proteome</keyword>
<dbReference type="PANTHER" id="PTHR22042:SF3">
    <property type="entry name" value="RIKEN CDNA 2900026A02 GENE"/>
    <property type="match status" value="1"/>
</dbReference>
<feature type="domain" description="Tankyrase 1-binding protein C-terminal" evidence="2">
    <location>
        <begin position="200"/>
        <end position="364"/>
    </location>
</feature>